<name>A0A1Y1RVJ6_9SPIO</name>
<keyword evidence="5 8" id="KW-0812">Transmembrane</keyword>
<evidence type="ECO:0000313" key="9">
    <source>
        <dbReference type="EMBL" id="ORC33994.1"/>
    </source>
</evidence>
<dbReference type="RefSeq" id="WP_083051734.1">
    <property type="nucleotide sequence ID" value="NZ_MWQY01000016.1"/>
</dbReference>
<dbReference type="GO" id="GO:0033214">
    <property type="term" value="P:siderophore-iron import into cell"/>
    <property type="evidence" value="ECO:0007669"/>
    <property type="project" value="TreeGrafter"/>
</dbReference>
<dbReference type="Gene3D" id="1.10.3470.10">
    <property type="entry name" value="ABC transporter involved in vitamin B12 uptake, BtuC"/>
    <property type="match status" value="1"/>
</dbReference>
<dbReference type="STRING" id="1963862.B4O97_13990"/>
<dbReference type="GO" id="GO:0022857">
    <property type="term" value="F:transmembrane transporter activity"/>
    <property type="evidence" value="ECO:0007669"/>
    <property type="project" value="InterPro"/>
</dbReference>
<feature type="transmembrane region" description="Helical" evidence="8">
    <location>
        <begin position="187"/>
        <end position="209"/>
    </location>
</feature>
<comment type="similarity">
    <text evidence="2">Belongs to the binding-protein-dependent transport system permease family. FecCD subfamily.</text>
</comment>
<organism evidence="9 10">
    <name type="scientific">Marispirochaeta aestuarii</name>
    <dbReference type="NCBI Taxonomy" id="1963862"/>
    <lineage>
        <taxon>Bacteria</taxon>
        <taxon>Pseudomonadati</taxon>
        <taxon>Spirochaetota</taxon>
        <taxon>Spirochaetia</taxon>
        <taxon>Spirochaetales</taxon>
        <taxon>Spirochaetaceae</taxon>
        <taxon>Marispirochaeta</taxon>
    </lineage>
</organism>
<feature type="transmembrane region" description="Helical" evidence="8">
    <location>
        <begin position="306"/>
        <end position="325"/>
    </location>
</feature>
<accession>A0A1Y1RVJ6</accession>
<feature type="transmembrane region" description="Helical" evidence="8">
    <location>
        <begin position="113"/>
        <end position="133"/>
    </location>
</feature>
<proteinExistence type="inferred from homology"/>
<feature type="transmembrane region" description="Helical" evidence="8">
    <location>
        <begin position="235"/>
        <end position="260"/>
    </location>
</feature>
<evidence type="ECO:0000256" key="7">
    <source>
        <dbReference type="ARBA" id="ARBA00023136"/>
    </source>
</evidence>
<evidence type="ECO:0000256" key="3">
    <source>
        <dbReference type="ARBA" id="ARBA00022448"/>
    </source>
</evidence>
<feature type="transmembrane region" description="Helical" evidence="8">
    <location>
        <begin position="280"/>
        <end position="299"/>
    </location>
</feature>
<protein>
    <submittedName>
        <fullName evidence="9">ABC transporter permease</fullName>
    </submittedName>
</protein>
<dbReference type="InterPro" id="IPR000522">
    <property type="entry name" value="ABC_transptr_permease_BtuC"/>
</dbReference>
<evidence type="ECO:0000256" key="5">
    <source>
        <dbReference type="ARBA" id="ARBA00022692"/>
    </source>
</evidence>
<keyword evidence="10" id="KW-1185">Reference proteome</keyword>
<sequence length="331" mass="35239">MTRPEQRRGIFLLGGLFLLLFALSLLVGRFPTAGFLFPGDLLRDPLSLRVFLRLRLPRVLSASLLGAALAASGCAFQMLFRNPLVEPGFLGVSQGAAFGAALAILLFPRLPGGVQLSAVLFSLGGLFLSYRVASSIRFGGWVIRMVISGLAVSALFTSGVGVLKYMADPLSQLQEMTFWMLGGLAGTTWQTTLSMLLLSLPALVVLYLFRWRLNILSLDDLTSFSMGADPFRERMLLLVAASVATAGVTAAAGIVGWVGLLVPHAARRVFGAEGSLSLPASMLLGAVMLLVCDGIARALLPFEIPLGILTSLLGAGLFILLLSSGQVRFRR</sequence>
<evidence type="ECO:0000313" key="10">
    <source>
        <dbReference type="Proteomes" id="UP000192343"/>
    </source>
</evidence>
<keyword evidence="4" id="KW-1003">Cell membrane</keyword>
<dbReference type="Proteomes" id="UP000192343">
    <property type="component" value="Unassembled WGS sequence"/>
</dbReference>
<dbReference type="PANTHER" id="PTHR30472:SF70">
    <property type="entry name" value="MOLYBDATE IMPORT SYSTEM PERMEASE PROTEIN MOLB"/>
    <property type="match status" value="1"/>
</dbReference>
<dbReference type="SUPFAM" id="SSF81345">
    <property type="entry name" value="ABC transporter involved in vitamin B12 uptake, BtuC"/>
    <property type="match status" value="1"/>
</dbReference>
<dbReference type="EMBL" id="MWQY01000016">
    <property type="protein sequence ID" value="ORC33994.1"/>
    <property type="molecule type" value="Genomic_DNA"/>
</dbReference>
<dbReference type="CDD" id="cd06550">
    <property type="entry name" value="TM_ABC_iron-siderophores_like"/>
    <property type="match status" value="1"/>
</dbReference>
<comment type="subcellular location">
    <subcellularLocation>
        <location evidence="1">Cell membrane</location>
        <topology evidence="1">Multi-pass membrane protein</topology>
    </subcellularLocation>
</comment>
<evidence type="ECO:0000256" key="8">
    <source>
        <dbReference type="SAM" id="Phobius"/>
    </source>
</evidence>
<reference evidence="9 10" key="1">
    <citation type="submission" date="2017-03" db="EMBL/GenBank/DDBJ databases">
        <title>Draft Genome sequence of Marispirochaeta sp. strain JC444.</title>
        <authorList>
            <person name="Shivani Y."/>
            <person name="Subhash Y."/>
            <person name="Sasikala C."/>
            <person name="Ramana C."/>
        </authorList>
    </citation>
    <scope>NUCLEOTIDE SEQUENCE [LARGE SCALE GENOMIC DNA]</scope>
    <source>
        <strain evidence="9 10">JC444</strain>
    </source>
</reference>
<comment type="caution">
    <text evidence="9">The sequence shown here is derived from an EMBL/GenBank/DDBJ whole genome shotgun (WGS) entry which is preliminary data.</text>
</comment>
<keyword evidence="3" id="KW-0813">Transport</keyword>
<feature type="transmembrane region" description="Helical" evidence="8">
    <location>
        <begin position="87"/>
        <end position="107"/>
    </location>
</feature>
<evidence type="ECO:0000256" key="1">
    <source>
        <dbReference type="ARBA" id="ARBA00004651"/>
    </source>
</evidence>
<dbReference type="Pfam" id="PF01032">
    <property type="entry name" value="FecCD"/>
    <property type="match status" value="1"/>
</dbReference>
<evidence type="ECO:0000256" key="6">
    <source>
        <dbReference type="ARBA" id="ARBA00022989"/>
    </source>
</evidence>
<dbReference type="InterPro" id="IPR037294">
    <property type="entry name" value="ABC_BtuC-like"/>
</dbReference>
<feature type="transmembrane region" description="Helical" evidence="8">
    <location>
        <begin position="60"/>
        <end position="80"/>
    </location>
</feature>
<evidence type="ECO:0000256" key="4">
    <source>
        <dbReference type="ARBA" id="ARBA00022475"/>
    </source>
</evidence>
<dbReference type="PANTHER" id="PTHR30472">
    <property type="entry name" value="FERRIC ENTEROBACTIN TRANSPORT SYSTEM PERMEASE PROTEIN"/>
    <property type="match status" value="1"/>
</dbReference>
<keyword evidence="7 8" id="KW-0472">Membrane</keyword>
<dbReference type="OrthoDB" id="9792889at2"/>
<gene>
    <name evidence="9" type="ORF">B4O97_13990</name>
</gene>
<feature type="transmembrane region" description="Helical" evidence="8">
    <location>
        <begin position="145"/>
        <end position="167"/>
    </location>
</feature>
<evidence type="ECO:0000256" key="2">
    <source>
        <dbReference type="ARBA" id="ARBA00007935"/>
    </source>
</evidence>
<keyword evidence="6 8" id="KW-1133">Transmembrane helix</keyword>
<dbReference type="GO" id="GO:0005886">
    <property type="term" value="C:plasma membrane"/>
    <property type="evidence" value="ECO:0007669"/>
    <property type="project" value="UniProtKB-SubCell"/>
</dbReference>
<dbReference type="AlphaFoldDB" id="A0A1Y1RVJ6"/>